<comment type="similarity">
    <text evidence="2">Belongs to the phospholipase D family.</text>
</comment>
<keyword evidence="6" id="KW-0443">Lipid metabolism</keyword>
<dbReference type="EC" id="3.1.4.4" evidence="3"/>
<dbReference type="Gene3D" id="3.30.870.10">
    <property type="entry name" value="Endonuclease Chain A"/>
    <property type="match status" value="1"/>
</dbReference>
<organism evidence="9 10">
    <name type="scientific">Adhaeribacter radiodurans</name>
    <dbReference type="NCBI Taxonomy" id="2745197"/>
    <lineage>
        <taxon>Bacteria</taxon>
        <taxon>Pseudomonadati</taxon>
        <taxon>Bacteroidota</taxon>
        <taxon>Cytophagia</taxon>
        <taxon>Cytophagales</taxon>
        <taxon>Hymenobacteraceae</taxon>
        <taxon>Adhaeribacter</taxon>
    </lineage>
</organism>
<accession>A0A7L7LF02</accession>
<dbReference type="CDD" id="cd09174">
    <property type="entry name" value="PLDc_Nuc_like_unchar2"/>
    <property type="match status" value="1"/>
</dbReference>
<name>A0A7L7LF02_9BACT</name>
<evidence type="ECO:0000256" key="1">
    <source>
        <dbReference type="ARBA" id="ARBA00000798"/>
    </source>
</evidence>
<keyword evidence="5" id="KW-0442">Lipid degradation</keyword>
<dbReference type="GO" id="GO:0016042">
    <property type="term" value="P:lipid catabolic process"/>
    <property type="evidence" value="ECO:0007669"/>
    <property type="project" value="UniProtKB-KW"/>
</dbReference>
<dbReference type="PROSITE" id="PS50234">
    <property type="entry name" value="VWFA"/>
    <property type="match status" value="1"/>
</dbReference>
<evidence type="ECO:0000259" key="7">
    <source>
        <dbReference type="PROSITE" id="PS50035"/>
    </source>
</evidence>
<dbReference type="PANTHER" id="PTHR43856">
    <property type="entry name" value="CARDIOLIPIN HYDROLASE"/>
    <property type="match status" value="1"/>
</dbReference>
<dbReference type="GO" id="GO:0004630">
    <property type="term" value="F:phospholipase D activity"/>
    <property type="evidence" value="ECO:0007669"/>
    <property type="project" value="UniProtKB-EC"/>
</dbReference>
<dbReference type="PANTHER" id="PTHR43856:SF1">
    <property type="entry name" value="MITOCHONDRIAL CARDIOLIPIN HYDROLASE"/>
    <property type="match status" value="1"/>
</dbReference>
<dbReference type="Proteomes" id="UP000514509">
    <property type="component" value="Chromosome"/>
</dbReference>
<dbReference type="GO" id="GO:0016891">
    <property type="term" value="F:RNA endonuclease activity producing 5'-phosphomonoesters, hydrolytic mechanism"/>
    <property type="evidence" value="ECO:0007669"/>
    <property type="project" value="TreeGrafter"/>
</dbReference>
<dbReference type="InterPro" id="IPR036465">
    <property type="entry name" value="vWFA_dom_sf"/>
</dbReference>
<sequence length="862" mass="98909">MINTELYIGVLKKVTEREAQSNKYYTGWIESPQIERTFFHPNALASKDQINFIGEDKLVTFGINLKKTKTGDRQDATNCNLNCENYIIKELLNYDTPVLELIFRYAKPSLIQKISRRIRNIENRTLEDEIKIKIANIKSRLPKECNNAKVIENDVLVPSIPLEPNSTTFSFLQTIFHANTPEYNVNLFRILVEGIKTIENAEVYDQAKFLLEYNKKESVVGYEDLTASFYQKSTNDYKFKLWFDGITDYCDTDILKDKFETGDDAVKHNILQRCKGSENGYLVLDNQVKKTTEIEEVYFSGIKRLILQELGKAKKSIQIAVAWFTNAELFDMLCNKLEEGVKVELIIINDYINNWEYGLPFEKFVSLNGKLYFSDYPALMHHKFCIIDEDVIFNGSYNWTYYADSINNENIMLLKGKHHLVKAFLGEFDKLKSKLGEVQIPIVPFDASQIHRFERMAYRNYLSKDVEFKAREVKNSNVIYSDELISQALKLYPENTGAENYKLQIAPEVALDHSIIEVQKIVAENLITETTEIISKEIKEQDTNNKSEIIKNISEEVPVEKVASINDSEANLQSNKSSLISEKNISESKVSSPLLTVNETSKKTHASPIIISNNKPTNVVGVPPNFTQHNSARIELPKTLSPITSFAIPSSAAQGYMFENLQLVFALDYSNSMENYGKNEGYKLYSSGKIQKVINMIFAISKGLTSEQNIDLFLFEKKSVRLPIKVTKHNYQNFIEKEILNKYEMNGTDIYAPIADIHKNYIDAKINKIVFVILITDGENNSTASNEQMLKYFQENGDTSIFWQFVGLGAQFTFLEKLEAVSSNVSFFQLNDVQQLSNDDLKNRLLQKFPKWYAEVKSKVVE</sequence>
<feature type="domain" description="PLD phosphodiesterase" evidence="7">
    <location>
        <begin position="376"/>
        <end position="403"/>
    </location>
</feature>
<reference evidence="9 10" key="2">
    <citation type="submission" date="2020-08" db="EMBL/GenBank/DDBJ databases">
        <title>Adhaeribacter dokdonensis sp. nov., isolated from the rhizosphere of Elymus tsukushiensis, a plant native to the Dokdo Islands, Republic of Korea.</title>
        <authorList>
            <person name="Ghim S.Y."/>
        </authorList>
    </citation>
    <scope>NUCLEOTIDE SEQUENCE [LARGE SCALE GENOMIC DNA]</scope>
    <source>
        <strain evidence="9 10">KUDC8001</strain>
    </source>
</reference>
<evidence type="ECO:0000256" key="2">
    <source>
        <dbReference type="ARBA" id="ARBA00008664"/>
    </source>
</evidence>
<evidence type="ECO:0000256" key="6">
    <source>
        <dbReference type="ARBA" id="ARBA00023098"/>
    </source>
</evidence>
<dbReference type="PROSITE" id="PS50035">
    <property type="entry name" value="PLD"/>
    <property type="match status" value="1"/>
</dbReference>
<dbReference type="EMBL" id="CP055153">
    <property type="protein sequence ID" value="QMU31363.1"/>
    <property type="molecule type" value="Genomic_DNA"/>
</dbReference>
<dbReference type="KEGG" id="add:HUW48_26515"/>
<proteinExistence type="inferred from homology"/>
<dbReference type="SUPFAM" id="SSF56024">
    <property type="entry name" value="Phospholipase D/nuclease"/>
    <property type="match status" value="1"/>
</dbReference>
<dbReference type="SUPFAM" id="SSF53300">
    <property type="entry name" value="vWA-like"/>
    <property type="match status" value="1"/>
</dbReference>
<dbReference type="InterPro" id="IPR051406">
    <property type="entry name" value="PLD_domain"/>
</dbReference>
<dbReference type="SMART" id="SM00327">
    <property type="entry name" value="VWA"/>
    <property type="match status" value="1"/>
</dbReference>
<evidence type="ECO:0000256" key="3">
    <source>
        <dbReference type="ARBA" id="ARBA00012027"/>
    </source>
</evidence>
<evidence type="ECO:0000313" key="10">
    <source>
        <dbReference type="Proteomes" id="UP000514509"/>
    </source>
</evidence>
<dbReference type="InterPro" id="IPR001736">
    <property type="entry name" value="PLipase_D/transphosphatidylase"/>
</dbReference>
<dbReference type="CDD" id="cd00198">
    <property type="entry name" value="vWFA"/>
    <property type="match status" value="1"/>
</dbReference>
<evidence type="ECO:0000256" key="4">
    <source>
        <dbReference type="ARBA" id="ARBA00022801"/>
    </source>
</evidence>
<keyword evidence="10" id="KW-1185">Reference proteome</keyword>
<dbReference type="InterPro" id="IPR019303">
    <property type="entry name" value="vWA_TerF_C"/>
</dbReference>
<evidence type="ECO:0000313" key="9">
    <source>
        <dbReference type="EMBL" id="QMU31363.1"/>
    </source>
</evidence>
<dbReference type="AlphaFoldDB" id="A0A7L7LF02"/>
<comment type="catalytic activity">
    <reaction evidence="1">
        <text>a 1,2-diacyl-sn-glycero-3-phosphocholine + H2O = a 1,2-diacyl-sn-glycero-3-phosphate + choline + H(+)</text>
        <dbReference type="Rhea" id="RHEA:14445"/>
        <dbReference type="ChEBI" id="CHEBI:15354"/>
        <dbReference type="ChEBI" id="CHEBI:15377"/>
        <dbReference type="ChEBI" id="CHEBI:15378"/>
        <dbReference type="ChEBI" id="CHEBI:57643"/>
        <dbReference type="ChEBI" id="CHEBI:58608"/>
        <dbReference type="EC" id="3.1.4.4"/>
    </reaction>
</comment>
<evidence type="ECO:0000256" key="5">
    <source>
        <dbReference type="ARBA" id="ARBA00022963"/>
    </source>
</evidence>
<dbReference type="Gene3D" id="3.40.50.410">
    <property type="entry name" value="von Willebrand factor, type A domain"/>
    <property type="match status" value="1"/>
</dbReference>
<dbReference type="Pfam" id="PF10138">
    <property type="entry name" value="vWA-TerF-like"/>
    <property type="match status" value="1"/>
</dbReference>
<dbReference type="Pfam" id="PF13091">
    <property type="entry name" value="PLDc_2"/>
    <property type="match status" value="1"/>
</dbReference>
<dbReference type="RefSeq" id="WP_182413799.1">
    <property type="nucleotide sequence ID" value="NZ_CP055153.1"/>
</dbReference>
<evidence type="ECO:0000259" key="8">
    <source>
        <dbReference type="PROSITE" id="PS50234"/>
    </source>
</evidence>
<gene>
    <name evidence="9" type="ORF">HUW48_26515</name>
</gene>
<dbReference type="InterPro" id="IPR025202">
    <property type="entry name" value="PLD-like_dom"/>
</dbReference>
<reference evidence="9 10" key="1">
    <citation type="submission" date="2020-06" db="EMBL/GenBank/DDBJ databases">
        <authorList>
            <person name="Hwang Y.J."/>
        </authorList>
    </citation>
    <scope>NUCLEOTIDE SEQUENCE [LARGE SCALE GENOMIC DNA]</scope>
    <source>
        <strain evidence="9 10">KUDC8001</strain>
    </source>
</reference>
<keyword evidence="4" id="KW-0378">Hydrolase</keyword>
<dbReference type="InterPro" id="IPR002035">
    <property type="entry name" value="VWF_A"/>
</dbReference>
<protein>
    <recommendedName>
        <fullName evidence="3">phospholipase D</fullName>
        <ecNumber evidence="3">3.1.4.4</ecNumber>
    </recommendedName>
</protein>
<dbReference type="GO" id="GO:0006793">
    <property type="term" value="P:phosphorus metabolic process"/>
    <property type="evidence" value="ECO:0007669"/>
    <property type="project" value="UniProtKB-ARBA"/>
</dbReference>
<feature type="domain" description="VWFA" evidence="8">
    <location>
        <begin position="662"/>
        <end position="845"/>
    </location>
</feature>